<name>A0A5C6VJI1_9FLAO</name>
<protein>
    <submittedName>
        <fullName evidence="2">PorT family protein</fullName>
    </submittedName>
</protein>
<feature type="domain" description="Outer membrane protein beta-barrel" evidence="1">
    <location>
        <begin position="45"/>
        <end position="164"/>
    </location>
</feature>
<dbReference type="RefSeq" id="WP_147012124.1">
    <property type="nucleotide sequence ID" value="NZ_VORB01000001.1"/>
</dbReference>
<dbReference type="InterPro" id="IPR025665">
    <property type="entry name" value="Beta-barrel_OMP_2"/>
</dbReference>
<dbReference type="AlphaFoldDB" id="A0A5C6VJI1"/>
<dbReference type="OrthoDB" id="1001536at2"/>
<comment type="caution">
    <text evidence="2">The sequence shown here is derived from an EMBL/GenBank/DDBJ whole genome shotgun (WGS) entry which is preliminary data.</text>
</comment>
<dbReference type="EMBL" id="VORB01000001">
    <property type="protein sequence ID" value="TXC85060.1"/>
    <property type="molecule type" value="Genomic_DNA"/>
</dbReference>
<evidence type="ECO:0000313" key="2">
    <source>
        <dbReference type="EMBL" id="TXC85060.1"/>
    </source>
</evidence>
<proteinExistence type="predicted"/>
<keyword evidence="3" id="KW-1185">Reference proteome</keyword>
<organism evidence="2 3">
    <name type="scientific">Luteibaculum oceani</name>
    <dbReference type="NCBI Taxonomy" id="1294296"/>
    <lineage>
        <taxon>Bacteria</taxon>
        <taxon>Pseudomonadati</taxon>
        <taxon>Bacteroidota</taxon>
        <taxon>Flavobacteriia</taxon>
        <taxon>Flavobacteriales</taxon>
        <taxon>Luteibaculaceae</taxon>
        <taxon>Luteibaculum</taxon>
    </lineage>
</organism>
<accession>A0A5C6VJI1</accession>
<dbReference type="Proteomes" id="UP000321168">
    <property type="component" value="Unassembled WGS sequence"/>
</dbReference>
<evidence type="ECO:0000259" key="1">
    <source>
        <dbReference type="Pfam" id="PF13568"/>
    </source>
</evidence>
<sequence>MIRILTTATLLLLTGVIFGQKYRFTPEFSFGLVAAQVDGDAIGGYDKPGLAISYGVNKLLDRKWNFNFALQFAQKGSLKRPNTQQGDYTKYGINTMYIESPFRIEYLAKPLSIFIGSSIGGLIYAREYDQNGTIDGNPEFNRIELAGFMGIKYFFNRKLFVELSAGNSLLPIRNFRDGPSWFRNNGQYNRWLLSKIGFNIRR</sequence>
<dbReference type="Pfam" id="PF13568">
    <property type="entry name" value="OMP_b-brl_2"/>
    <property type="match status" value="1"/>
</dbReference>
<gene>
    <name evidence="2" type="ORF">FRX97_00105</name>
</gene>
<evidence type="ECO:0000313" key="3">
    <source>
        <dbReference type="Proteomes" id="UP000321168"/>
    </source>
</evidence>
<reference evidence="2 3" key="1">
    <citation type="submission" date="2019-08" db="EMBL/GenBank/DDBJ databases">
        <title>Genome of Luteibaculum oceani JCM 18817.</title>
        <authorList>
            <person name="Bowman J.P."/>
        </authorList>
    </citation>
    <scope>NUCLEOTIDE SEQUENCE [LARGE SCALE GENOMIC DNA]</scope>
    <source>
        <strain evidence="2 3">JCM 18817</strain>
    </source>
</reference>